<sequence>MKSRIMVPKLSLYLGSTLFLQNMWVANISFKLLLLLLITAIKTQADSAACEQKEKHLAILDLAKESISKAKDLQPVCVNESKDISSNSSECGAKEKVSAYLDIAKNLIEEAKSNYSACDTASNLTKVVLLHKKPTDCSEILENGEKTSGEYMIWPRNRIFNDMQLKVYCDMDTDDGGWTVIQRRGNFSTKIDFYRTWSYYKDGFGNISEEFWIGNDNIFGLTNQGNYIVRFDMENVDKEYRFATYSSFWIEDETAGYMVHFGNYTGTADEPRSGRPIEVDCEQLKQIIDQDRNVSTRTIALELEVCQKTIVNDLKRINLAFKFNRWVPHELTAEDKRKRKSACLALLRNQRKEKILDRIVTCDENWVYYNNTRRKGGWSALGESAGSVARRALTNKKVFLCFWWDCQGIIYKKYLKIVQTINSAIYSNMLIKVRDAIREKRRNKFRRKVVLFHQDNARPHVSTMAGWTLYRLEWNLIQHPPYSTDMEPSDLCLFLHLPLHLDGVIFNSN</sequence>
<dbReference type="EMBL" id="BGPR01001168">
    <property type="protein sequence ID" value="GBM47148.1"/>
    <property type="molecule type" value="Genomic_DNA"/>
</dbReference>
<dbReference type="SUPFAM" id="SSF56496">
    <property type="entry name" value="Fibrinogen C-terminal domain-like"/>
    <property type="match status" value="1"/>
</dbReference>
<dbReference type="InterPro" id="IPR036397">
    <property type="entry name" value="RNaseH_sf"/>
</dbReference>
<dbReference type="GO" id="GO:0000014">
    <property type="term" value="F:single-stranded DNA endodeoxyribonuclease activity"/>
    <property type="evidence" value="ECO:0007669"/>
    <property type="project" value="TreeGrafter"/>
</dbReference>
<dbReference type="GO" id="GO:0031297">
    <property type="term" value="P:replication fork processing"/>
    <property type="evidence" value="ECO:0007669"/>
    <property type="project" value="TreeGrafter"/>
</dbReference>
<dbReference type="GO" id="GO:0006303">
    <property type="term" value="P:double-strand break repair via nonhomologous end joining"/>
    <property type="evidence" value="ECO:0007669"/>
    <property type="project" value="TreeGrafter"/>
</dbReference>
<dbReference type="Pfam" id="PF00147">
    <property type="entry name" value="Fibrinogen_C"/>
    <property type="match status" value="1"/>
</dbReference>
<dbReference type="GO" id="GO:0046975">
    <property type="term" value="F:histone H3K36 methyltransferase activity"/>
    <property type="evidence" value="ECO:0007669"/>
    <property type="project" value="TreeGrafter"/>
</dbReference>
<dbReference type="GO" id="GO:0000793">
    <property type="term" value="C:condensed chromosome"/>
    <property type="evidence" value="ECO:0007669"/>
    <property type="project" value="TreeGrafter"/>
</dbReference>
<reference evidence="2 3" key="1">
    <citation type="journal article" date="2019" name="Sci. Rep.">
        <title>Orb-weaving spider Araneus ventricosus genome elucidates the spidroin gene catalogue.</title>
        <authorList>
            <person name="Kono N."/>
            <person name="Nakamura H."/>
            <person name="Ohtoshi R."/>
            <person name="Moran D.A.P."/>
            <person name="Shinohara A."/>
            <person name="Yoshida Y."/>
            <person name="Fujiwara M."/>
            <person name="Mori M."/>
            <person name="Tomita M."/>
            <person name="Arakawa K."/>
        </authorList>
    </citation>
    <scope>NUCLEOTIDE SEQUENCE [LARGE SCALE GENOMIC DNA]</scope>
</reference>
<keyword evidence="2" id="KW-0489">Methyltransferase</keyword>
<evidence type="ECO:0000259" key="1">
    <source>
        <dbReference type="PROSITE" id="PS51406"/>
    </source>
</evidence>
<dbReference type="GO" id="GO:0015074">
    <property type="term" value="P:DNA integration"/>
    <property type="evidence" value="ECO:0007669"/>
    <property type="project" value="TreeGrafter"/>
</dbReference>
<dbReference type="AlphaFoldDB" id="A0A4Y2G3C6"/>
<gene>
    <name evidence="2" type="primary">SETMAR_152</name>
    <name evidence="2" type="ORF">AVEN_139228_1</name>
</gene>
<dbReference type="GO" id="GO:0044774">
    <property type="term" value="P:mitotic DNA integrity checkpoint signaling"/>
    <property type="evidence" value="ECO:0007669"/>
    <property type="project" value="TreeGrafter"/>
</dbReference>
<comment type="caution">
    <text evidence="2">The sequence shown here is derived from an EMBL/GenBank/DDBJ whole genome shotgun (WGS) entry which is preliminary data.</text>
</comment>
<dbReference type="InterPro" id="IPR052709">
    <property type="entry name" value="Transposase-MT_Hybrid"/>
</dbReference>
<dbReference type="GO" id="GO:0005634">
    <property type="term" value="C:nucleus"/>
    <property type="evidence" value="ECO:0007669"/>
    <property type="project" value="TreeGrafter"/>
</dbReference>
<dbReference type="InterPro" id="IPR002181">
    <property type="entry name" value="Fibrinogen_a/b/g_C_dom"/>
</dbReference>
<dbReference type="GO" id="GO:0000729">
    <property type="term" value="P:DNA double-strand break processing"/>
    <property type="evidence" value="ECO:0007669"/>
    <property type="project" value="TreeGrafter"/>
</dbReference>
<dbReference type="GO" id="GO:0035861">
    <property type="term" value="C:site of double-strand break"/>
    <property type="evidence" value="ECO:0007669"/>
    <property type="project" value="TreeGrafter"/>
</dbReference>
<evidence type="ECO:0000313" key="3">
    <source>
        <dbReference type="Proteomes" id="UP000499080"/>
    </source>
</evidence>
<dbReference type="OrthoDB" id="616263at2759"/>
<keyword evidence="3" id="KW-1185">Reference proteome</keyword>
<dbReference type="Gene3D" id="3.90.215.10">
    <property type="entry name" value="Gamma Fibrinogen, chain A, domain 1"/>
    <property type="match status" value="1"/>
</dbReference>
<dbReference type="GO" id="GO:0032259">
    <property type="term" value="P:methylation"/>
    <property type="evidence" value="ECO:0007669"/>
    <property type="project" value="UniProtKB-KW"/>
</dbReference>
<keyword evidence="2" id="KW-0808">Transferase</keyword>
<dbReference type="PANTHER" id="PTHR46060">
    <property type="entry name" value="MARINER MOS1 TRANSPOSASE-LIKE PROTEIN"/>
    <property type="match status" value="1"/>
</dbReference>
<proteinExistence type="predicted"/>
<dbReference type="GO" id="GO:0042800">
    <property type="term" value="F:histone H3K4 methyltransferase activity"/>
    <property type="evidence" value="ECO:0007669"/>
    <property type="project" value="TreeGrafter"/>
</dbReference>
<protein>
    <submittedName>
        <fullName evidence="2">Histone-lysine N-methyltransferase SETMAR</fullName>
    </submittedName>
</protein>
<dbReference type="PANTHER" id="PTHR46060:SF2">
    <property type="entry name" value="HISTONE-LYSINE N-METHYLTRANSFERASE SETMAR"/>
    <property type="match status" value="1"/>
</dbReference>
<accession>A0A4Y2G3C6</accession>
<dbReference type="Gene3D" id="3.30.420.10">
    <property type="entry name" value="Ribonuclease H-like superfamily/Ribonuclease H"/>
    <property type="match status" value="1"/>
</dbReference>
<dbReference type="PROSITE" id="PS51406">
    <property type="entry name" value="FIBRINOGEN_C_2"/>
    <property type="match status" value="1"/>
</dbReference>
<organism evidence="2 3">
    <name type="scientific">Araneus ventricosus</name>
    <name type="common">Orbweaver spider</name>
    <name type="synonym">Epeira ventricosa</name>
    <dbReference type="NCBI Taxonomy" id="182803"/>
    <lineage>
        <taxon>Eukaryota</taxon>
        <taxon>Metazoa</taxon>
        <taxon>Ecdysozoa</taxon>
        <taxon>Arthropoda</taxon>
        <taxon>Chelicerata</taxon>
        <taxon>Arachnida</taxon>
        <taxon>Araneae</taxon>
        <taxon>Araneomorphae</taxon>
        <taxon>Entelegynae</taxon>
        <taxon>Araneoidea</taxon>
        <taxon>Araneidae</taxon>
        <taxon>Araneus</taxon>
    </lineage>
</organism>
<dbReference type="GO" id="GO:0003690">
    <property type="term" value="F:double-stranded DNA binding"/>
    <property type="evidence" value="ECO:0007669"/>
    <property type="project" value="TreeGrafter"/>
</dbReference>
<feature type="domain" description="Fibrinogen C-terminal" evidence="1">
    <location>
        <begin position="128"/>
        <end position="268"/>
    </location>
</feature>
<dbReference type="SMART" id="SM00186">
    <property type="entry name" value="FBG"/>
    <property type="match status" value="1"/>
</dbReference>
<dbReference type="NCBIfam" id="NF040941">
    <property type="entry name" value="GGGWT_bact"/>
    <property type="match status" value="1"/>
</dbReference>
<evidence type="ECO:0000313" key="2">
    <source>
        <dbReference type="EMBL" id="GBM47148.1"/>
    </source>
</evidence>
<dbReference type="Pfam" id="PF01359">
    <property type="entry name" value="Transposase_1"/>
    <property type="match status" value="1"/>
</dbReference>
<dbReference type="InterPro" id="IPR001888">
    <property type="entry name" value="Transposase_1"/>
</dbReference>
<dbReference type="GO" id="GO:0003697">
    <property type="term" value="F:single-stranded DNA binding"/>
    <property type="evidence" value="ECO:0007669"/>
    <property type="project" value="TreeGrafter"/>
</dbReference>
<name>A0A4Y2G3C6_ARAVE</name>
<dbReference type="Proteomes" id="UP000499080">
    <property type="component" value="Unassembled WGS sequence"/>
</dbReference>
<dbReference type="InterPro" id="IPR036056">
    <property type="entry name" value="Fibrinogen-like_C"/>
</dbReference>
<dbReference type="InterPro" id="IPR014716">
    <property type="entry name" value="Fibrinogen_a/b/g_C_1"/>
</dbReference>
<dbReference type="GO" id="GO:0044547">
    <property type="term" value="F:DNA topoisomerase binding"/>
    <property type="evidence" value="ECO:0007669"/>
    <property type="project" value="TreeGrafter"/>
</dbReference>